<dbReference type="EMBL" id="KN822017">
    <property type="protein sequence ID" value="KIM66527.1"/>
    <property type="molecule type" value="Genomic_DNA"/>
</dbReference>
<accession>A0A0C3ANH5</accession>
<protein>
    <submittedName>
        <fullName evidence="1">Uncharacterized protein</fullName>
    </submittedName>
</protein>
<name>A0A0C3ANH5_9AGAM</name>
<dbReference type="Proteomes" id="UP000053989">
    <property type="component" value="Unassembled WGS sequence"/>
</dbReference>
<evidence type="ECO:0000313" key="2">
    <source>
        <dbReference type="Proteomes" id="UP000053989"/>
    </source>
</evidence>
<organism evidence="1 2">
    <name type="scientific">Scleroderma citrinum Foug A</name>
    <dbReference type="NCBI Taxonomy" id="1036808"/>
    <lineage>
        <taxon>Eukaryota</taxon>
        <taxon>Fungi</taxon>
        <taxon>Dikarya</taxon>
        <taxon>Basidiomycota</taxon>
        <taxon>Agaricomycotina</taxon>
        <taxon>Agaricomycetes</taxon>
        <taxon>Agaricomycetidae</taxon>
        <taxon>Boletales</taxon>
        <taxon>Sclerodermatineae</taxon>
        <taxon>Sclerodermataceae</taxon>
        <taxon>Scleroderma</taxon>
    </lineage>
</organism>
<dbReference type="AlphaFoldDB" id="A0A0C3ANH5"/>
<reference evidence="1 2" key="1">
    <citation type="submission" date="2014-04" db="EMBL/GenBank/DDBJ databases">
        <authorList>
            <consortium name="DOE Joint Genome Institute"/>
            <person name="Kuo A."/>
            <person name="Kohler A."/>
            <person name="Nagy L.G."/>
            <person name="Floudas D."/>
            <person name="Copeland A."/>
            <person name="Barry K.W."/>
            <person name="Cichocki N."/>
            <person name="Veneault-Fourrey C."/>
            <person name="LaButti K."/>
            <person name="Lindquist E.A."/>
            <person name="Lipzen A."/>
            <person name="Lundell T."/>
            <person name="Morin E."/>
            <person name="Murat C."/>
            <person name="Sun H."/>
            <person name="Tunlid A."/>
            <person name="Henrissat B."/>
            <person name="Grigoriev I.V."/>
            <person name="Hibbett D.S."/>
            <person name="Martin F."/>
            <person name="Nordberg H.P."/>
            <person name="Cantor M.N."/>
            <person name="Hua S.X."/>
        </authorList>
    </citation>
    <scope>NUCLEOTIDE SEQUENCE [LARGE SCALE GENOMIC DNA]</scope>
    <source>
        <strain evidence="1 2">Foug A</strain>
    </source>
</reference>
<dbReference type="HOGENOM" id="CLU_2607387_0_0_1"/>
<proteinExistence type="predicted"/>
<sequence>MSDGCNKWMVSPTTSLAHRLCTTPLRGGSPLKGALVLSNRATKACYGSRGKNDPRGISYLFPGDARLERSKWEDLCSQV</sequence>
<evidence type="ECO:0000313" key="1">
    <source>
        <dbReference type="EMBL" id="KIM66527.1"/>
    </source>
</evidence>
<gene>
    <name evidence="1" type="ORF">SCLCIDRAFT_1211283</name>
</gene>
<dbReference type="InParanoid" id="A0A0C3ANH5"/>
<reference evidence="2" key="2">
    <citation type="submission" date="2015-01" db="EMBL/GenBank/DDBJ databases">
        <title>Evolutionary Origins and Diversification of the Mycorrhizal Mutualists.</title>
        <authorList>
            <consortium name="DOE Joint Genome Institute"/>
            <consortium name="Mycorrhizal Genomics Consortium"/>
            <person name="Kohler A."/>
            <person name="Kuo A."/>
            <person name="Nagy L.G."/>
            <person name="Floudas D."/>
            <person name="Copeland A."/>
            <person name="Barry K.W."/>
            <person name="Cichocki N."/>
            <person name="Veneault-Fourrey C."/>
            <person name="LaButti K."/>
            <person name="Lindquist E.A."/>
            <person name="Lipzen A."/>
            <person name="Lundell T."/>
            <person name="Morin E."/>
            <person name="Murat C."/>
            <person name="Riley R."/>
            <person name="Ohm R."/>
            <person name="Sun H."/>
            <person name="Tunlid A."/>
            <person name="Henrissat B."/>
            <person name="Grigoriev I.V."/>
            <person name="Hibbett D.S."/>
            <person name="Martin F."/>
        </authorList>
    </citation>
    <scope>NUCLEOTIDE SEQUENCE [LARGE SCALE GENOMIC DNA]</scope>
    <source>
        <strain evidence="2">Foug A</strain>
    </source>
</reference>
<keyword evidence="2" id="KW-1185">Reference proteome</keyword>